<evidence type="ECO:0000256" key="3">
    <source>
        <dbReference type="SAM" id="SignalP"/>
    </source>
</evidence>
<accession>A0ABR3JDA9</accession>
<dbReference type="Gene3D" id="2.160.20.10">
    <property type="entry name" value="Single-stranded right-handed beta-helix, Pectin lyase-like"/>
    <property type="match status" value="1"/>
</dbReference>
<comment type="caution">
    <text evidence="5">The sequence shown here is derived from an EMBL/GenBank/DDBJ whole genome shotgun (WGS) entry which is preliminary data.</text>
</comment>
<organism evidence="5 6">
    <name type="scientific">Hohenbuehelia grisea</name>
    <dbReference type="NCBI Taxonomy" id="104357"/>
    <lineage>
        <taxon>Eukaryota</taxon>
        <taxon>Fungi</taxon>
        <taxon>Dikarya</taxon>
        <taxon>Basidiomycota</taxon>
        <taxon>Agaricomycotina</taxon>
        <taxon>Agaricomycetes</taxon>
        <taxon>Agaricomycetidae</taxon>
        <taxon>Agaricales</taxon>
        <taxon>Pleurotineae</taxon>
        <taxon>Pleurotaceae</taxon>
        <taxon>Hohenbuehelia</taxon>
    </lineage>
</organism>
<dbReference type="InterPro" id="IPR011050">
    <property type="entry name" value="Pectin_lyase_fold/virulence"/>
</dbReference>
<dbReference type="SUPFAM" id="SSF51126">
    <property type="entry name" value="Pectin lyase-like"/>
    <property type="match status" value="1"/>
</dbReference>
<sequence>MKFLSFALVFAAVLVSANPTLEKRAGVNDVANIGYAQLAGTSGGSGASVTTVTTLSALKTAVTGDAKKVVRISGTISGNEVVKVGANTTIVGCNASLVGVGLRVVNVNNVIIRGVKISKVLADAGDAIGVQNANKIWLDHLDLSSDRDHDKVRLVLYARAAMH</sequence>
<dbReference type="EMBL" id="JASNQZ010000008">
    <property type="protein sequence ID" value="KAL0953619.1"/>
    <property type="molecule type" value="Genomic_DNA"/>
</dbReference>
<evidence type="ECO:0000313" key="6">
    <source>
        <dbReference type="Proteomes" id="UP001556367"/>
    </source>
</evidence>
<evidence type="ECO:0000313" key="5">
    <source>
        <dbReference type="EMBL" id="KAL0953619.1"/>
    </source>
</evidence>
<keyword evidence="3" id="KW-0732">Signal</keyword>
<comment type="similarity">
    <text evidence="1">Belongs to the polysaccharide lyase 1 family.</text>
</comment>
<proteinExistence type="inferred from homology"/>
<reference evidence="6" key="1">
    <citation type="submission" date="2024-06" db="EMBL/GenBank/DDBJ databases">
        <title>Multi-omics analyses provide insights into the biosynthesis of the anticancer antibiotic pleurotin in Hohenbuehelia grisea.</title>
        <authorList>
            <person name="Weaver J.A."/>
            <person name="Alberti F."/>
        </authorList>
    </citation>
    <scope>NUCLEOTIDE SEQUENCE [LARGE SCALE GENOMIC DNA]</scope>
    <source>
        <strain evidence="6">T-177</strain>
    </source>
</reference>
<keyword evidence="2" id="KW-0456">Lyase</keyword>
<name>A0ABR3JDA9_9AGAR</name>
<dbReference type="Proteomes" id="UP001556367">
    <property type="component" value="Unassembled WGS sequence"/>
</dbReference>
<feature type="signal peptide" evidence="3">
    <location>
        <begin position="1"/>
        <end position="17"/>
    </location>
</feature>
<dbReference type="InterPro" id="IPR002022">
    <property type="entry name" value="Pec_lyase"/>
</dbReference>
<keyword evidence="6" id="KW-1185">Reference proteome</keyword>
<feature type="domain" description="Pectate lyase" evidence="4">
    <location>
        <begin position="28"/>
        <end position="146"/>
    </location>
</feature>
<evidence type="ECO:0000256" key="2">
    <source>
        <dbReference type="ARBA" id="ARBA00023239"/>
    </source>
</evidence>
<dbReference type="Pfam" id="PF00544">
    <property type="entry name" value="Pectate_lyase_4"/>
    <property type="match status" value="1"/>
</dbReference>
<evidence type="ECO:0000256" key="1">
    <source>
        <dbReference type="ARBA" id="ARBA00010980"/>
    </source>
</evidence>
<feature type="chain" id="PRO_5046381758" description="Pectate lyase domain-containing protein" evidence="3">
    <location>
        <begin position="18"/>
        <end position="163"/>
    </location>
</feature>
<gene>
    <name evidence="5" type="ORF">HGRIS_004826</name>
</gene>
<evidence type="ECO:0000259" key="4">
    <source>
        <dbReference type="Pfam" id="PF00544"/>
    </source>
</evidence>
<protein>
    <recommendedName>
        <fullName evidence="4">Pectate lyase domain-containing protein</fullName>
    </recommendedName>
</protein>
<dbReference type="InterPro" id="IPR012334">
    <property type="entry name" value="Pectin_lyas_fold"/>
</dbReference>